<proteinExistence type="predicted"/>
<dbReference type="PRINTS" id="PR00834">
    <property type="entry name" value="PROTEASES2C"/>
</dbReference>
<dbReference type="RefSeq" id="WP_227180568.1">
    <property type="nucleotide sequence ID" value="NZ_JAJBZT010000004.1"/>
</dbReference>
<dbReference type="GO" id="GO:0006508">
    <property type="term" value="P:proteolysis"/>
    <property type="evidence" value="ECO:0007669"/>
    <property type="project" value="UniProtKB-KW"/>
</dbReference>
<dbReference type="InterPro" id="IPR009003">
    <property type="entry name" value="Peptidase_S1_PA"/>
</dbReference>
<evidence type="ECO:0000313" key="2">
    <source>
        <dbReference type="Proteomes" id="UP001165395"/>
    </source>
</evidence>
<dbReference type="Proteomes" id="UP001165395">
    <property type="component" value="Unassembled WGS sequence"/>
</dbReference>
<organism evidence="1 2">
    <name type="scientific">Leeia speluncae</name>
    <dbReference type="NCBI Taxonomy" id="2884804"/>
    <lineage>
        <taxon>Bacteria</taxon>
        <taxon>Pseudomonadati</taxon>
        <taxon>Pseudomonadota</taxon>
        <taxon>Betaproteobacteria</taxon>
        <taxon>Neisseriales</taxon>
        <taxon>Leeiaceae</taxon>
        <taxon>Leeia</taxon>
    </lineage>
</organism>
<protein>
    <submittedName>
        <fullName evidence="1">Serine protease</fullName>
    </submittedName>
</protein>
<dbReference type="PANTHER" id="PTHR43019:SF23">
    <property type="entry name" value="PROTEASE DO-LIKE 5, CHLOROPLASTIC"/>
    <property type="match status" value="1"/>
</dbReference>
<name>A0ABS8D834_9NEIS</name>
<dbReference type="EMBL" id="JAJBZT010000004">
    <property type="protein sequence ID" value="MCB6183798.1"/>
    <property type="molecule type" value="Genomic_DNA"/>
</dbReference>
<dbReference type="InterPro" id="IPR001940">
    <property type="entry name" value="Peptidase_S1C"/>
</dbReference>
<dbReference type="Gene3D" id="2.40.10.120">
    <property type="match status" value="1"/>
</dbReference>
<dbReference type="PANTHER" id="PTHR43019">
    <property type="entry name" value="SERINE ENDOPROTEASE DEGS"/>
    <property type="match status" value="1"/>
</dbReference>
<dbReference type="Pfam" id="PF13365">
    <property type="entry name" value="Trypsin_2"/>
    <property type="match status" value="1"/>
</dbReference>
<evidence type="ECO:0000313" key="1">
    <source>
        <dbReference type="EMBL" id="MCB6183798.1"/>
    </source>
</evidence>
<keyword evidence="2" id="KW-1185">Reference proteome</keyword>
<sequence>MIALFQRTKWIIWSIIVLIIGISAKTAVANEEPATEAVFANSRTKIAQIRILEKSSNAKASLGSGFIVSPQGLLITNYHVISDLVFRPDLYRGEVFFDDGESRPLKLVNFDVVHDLALLSTNKSSPQFFEINPAPQPKGSRVYAIGTPHDLGFTIVEGTYNGLLTGSLYEKIHYTGAINSGMSGGPAILPDGKVVGINVATAGNQIGFLIPSVYALRLIKRPPQTHPHPIEWLRQQLINNQSNIANTITKQPMQTANFHGYRVPVTLGDFSKCWADTDQPSGGVFERFSQQCSTEDDLFLYRDYSTGKLEFQHDFIRADKLSPLRFYNLYQQFFARPYDDMGGPPEDMGQFDCKTDFVNPNGLKMKLAFCVRPYKRLPGLYDMIVKLATLNQNHAGLISSYQVSGVSFMNARKLAYQYVGAFAWQK</sequence>
<keyword evidence="1" id="KW-0645">Protease</keyword>
<reference evidence="1" key="1">
    <citation type="submission" date="2021-10" db="EMBL/GenBank/DDBJ databases">
        <title>The complete genome sequence of Leeia sp. TBRC 13508.</title>
        <authorList>
            <person name="Charoenyingcharoen P."/>
            <person name="Yukphan P."/>
        </authorList>
    </citation>
    <scope>NUCLEOTIDE SEQUENCE</scope>
    <source>
        <strain evidence="1">TBRC 13508</strain>
    </source>
</reference>
<keyword evidence="1" id="KW-0378">Hydrolase</keyword>
<dbReference type="GO" id="GO:0008233">
    <property type="term" value="F:peptidase activity"/>
    <property type="evidence" value="ECO:0007669"/>
    <property type="project" value="UniProtKB-KW"/>
</dbReference>
<dbReference type="SUPFAM" id="SSF50494">
    <property type="entry name" value="Trypsin-like serine proteases"/>
    <property type="match status" value="1"/>
</dbReference>
<accession>A0ABS8D834</accession>
<comment type="caution">
    <text evidence="1">The sequence shown here is derived from an EMBL/GenBank/DDBJ whole genome shotgun (WGS) entry which is preliminary data.</text>
</comment>
<gene>
    <name evidence="1" type="ORF">LIN78_09595</name>
</gene>